<evidence type="ECO:0000256" key="1">
    <source>
        <dbReference type="SAM" id="Coils"/>
    </source>
</evidence>
<feature type="region of interest" description="Disordered" evidence="2">
    <location>
        <begin position="350"/>
        <end position="434"/>
    </location>
</feature>
<evidence type="ECO:0000313" key="4">
    <source>
        <dbReference type="Proteomes" id="UP001163046"/>
    </source>
</evidence>
<protein>
    <submittedName>
        <fullName evidence="3">snRNA transcription by RNA polymerase III</fullName>
    </submittedName>
</protein>
<keyword evidence="1" id="KW-0175">Coiled coil</keyword>
<dbReference type="OrthoDB" id="5990204at2759"/>
<name>A0A9W9ZH58_9CNID</name>
<feature type="compositionally biased region" description="Acidic residues" evidence="2">
    <location>
        <begin position="373"/>
        <end position="394"/>
    </location>
</feature>
<keyword evidence="4" id="KW-1185">Reference proteome</keyword>
<organism evidence="3 4">
    <name type="scientific">Desmophyllum pertusum</name>
    <dbReference type="NCBI Taxonomy" id="174260"/>
    <lineage>
        <taxon>Eukaryota</taxon>
        <taxon>Metazoa</taxon>
        <taxon>Cnidaria</taxon>
        <taxon>Anthozoa</taxon>
        <taxon>Hexacorallia</taxon>
        <taxon>Scleractinia</taxon>
        <taxon>Caryophylliina</taxon>
        <taxon>Caryophylliidae</taxon>
        <taxon>Desmophyllum</taxon>
    </lineage>
</organism>
<reference evidence="3" key="1">
    <citation type="submission" date="2023-01" db="EMBL/GenBank/DDBJ databases">
        <title>Genome assembly of the deep-sea coral Lophelia pertusa.</title>
        <authorList>
            <person name="Herrera S."/>
            <person name="Cordes E."/>
        </authorList>
    </citation>
    <scope>NUCLEOTIDE SEQUENCE</scope>
    <source>
        <strain evidence="3">USNM1676648</strain>
        <tissue evidence="3">Polyp</tissue>
    </source>
</reference>
<sequence length="434" mass="48851">MAALDDERAQRTVVERDSQCYIYMFSERNVYINGVGPGSSARLVRCVRSALCITARCNLTMKELKLFRQISSSLAPYEAAEISRRSQNGRFERALEALKKEHTLTLRMVKEKIISTDELIKKYQQKCHESDKHLQQVTDCTLKLEAAQMKTDALQSQLDRSLHSSEPLRKNVARLHREKSLADSAISELREKLQSCEKMNSEMLSTSRIKEEQECAWRLEKQVQAHEMQKQKKSFEKSEAAIVKLQQQLKKDKEQKKELTRSLSQANRKTAKIEQQLQKSKEEIQSIKLEAEFARVLEKDLIGGTPKPRQRQKSRQPPQLPKACEQTSSSGPHPNQQLAHVIEELTVLSDMGPALSPLPPSPDRGALEHSSGSEEESVSESSSEDDGNTSEDGDSDHSLGDLADMLIGDHSEAEQLVASPGETGVNAQEIDRGY</sequence>
<dbReference type="Proteomes" id="UP001163046">
    <property type="component" value="Unassembled WGS sequence"/>
</dbReference>
<dbReference type="EMBL" id="MU826353">
    <property type="protein sequence ID" value="KAJ7380408.1"/>
    <property type="molecule type" value="Genomic_DNA"/>
</dbReference>
<feature type="region of interest" description="Disordered" evidence="2">
    <location>
        <begin position="301"/>
        <end position="335"/>
    </location>
</feature>
<accession>A0A9W9ZH58</accession>
<feature type="compositionally biased region" description="Polar residues" evidence="2">
    <location>
        <begin position="325"/>
        <end position="335"/>
    </location>
</feature>
<evidence type="ECO:0000256" key="2">
    <source>
        <dbReference type="SAM" id="MobiDB-lite"/>
    </source>
</evidence>
<dbReference type="AlphaFoldDB" id="A0A9W9ZH58"/>
<comment type="caution">
    <text evidence="3">The sequence shown here is derived from an EMBL/GenBank/DDBJ whole genome shotgun (WGS) entry which is preliminary data.</text>
</comment>
<gene>
    <name evidence="3" type="primary">ICE1_3</name>
    <name evidence="3" type="ORF">OS493_008865</name>
</gene>
<proteinExistence type="predicted"/>
<evidence type="ECO:0000313" key="3">
    <source>
        <dbReference type="EMBL" id="KAJ7380408.1"/>
    </source>
</evidence>
<feature type="coiled-coil region" evidence="1">
    <location>
        <begin position="186"/>
        <end position="297"/>
    </location>
</feature>